<dbReference type="Proteomes" id="UP000504607">
    <property type="component" value="Chromosome 14"/>
</dbReference>
<dbReference type="AlphaFoldDB" id="A0A6I9SEV5"/>
<dbReference type="InParanoid" id="A0A6I9SEV5"/>
<dbReference type="InterPro" id="IPR029058">
    <property type="entry name" value="AB_hydrolase_fold"/>
</dbReference>
<evidence type="ECO:0000313" key="4">
    <source>
        <dbReference type="RefSeq" id="XP_010938308.2"/>
    </source>
</evidence>
<dbReference type="SUPFAM" id="SSF53474">
    <property type="entry name" value="alpha/beta-Hydrolases"/>
    <property type="match status" value="1"/>
</dbReference>
<sequence length="723" mass="79212">MAGLRLIRGIAPPGVAVGVDVRGHHSQPSAKVSTVAPRDPGGGIAVETAAVPSRQLRRLWPGGGGGALEAGSVEEVVAEEKTGGGEEAAAAAAVVERRRWNWVLNILRVRSLSAEEGGRKEEGWRRGRKWRPAVIRRWRRWRREICALGADGGDGSEGCVVGEGDEEPVVFDRESFSRFLRRLSVAEVKLYAKLSYLGNLAYIIPKIKPKNLLKYHGLRFVTSSLEKKGKSSSSDKIHMPSQDQGPKEVTGEGEENGKQQENGSPISASTAYKIAASAVSYLQLRTKGILPFGSTKAERAKDSTEEGREDEVEGGLVSSEETSFLATTNSVTAMVAGKEEMKQAVAKNLNSSHSSPCEWFICDDDSSSTRYFVIQGSESLASWQANLLFEPIQFEGLDVLVHRGIYEAAKGIYQQMLPEIQAHFRSCGNSANLRFTGHSLGGSLALLVNLMLLIRGEAPASSLLPVITFGAPSIMCGGDYLLQKLGLPKSHVQAITLHRDIVPRAFSCNYPDHVAKILKAVNGNFRNHPCLKNQKMLYAPMGKLLILQPEEKFSPHHHLLPPGSGLYLLGDSLLDSDDSARLLQAAQSAFINIPHPLEILSHRSAYGPQGTVYRDHNMNSYLRSFRAVIHQELQLIRKAKREQRRQVWWPLVAAHGLHASIITGQHAGSSTSTEHRFSFAGVLHVGKETVKQFGRLFASQHVQVLVVLLLPARLLLLRTFSIF</sequence>
<protein>
    <submittedName>
        <fullName evidence="4">Phospholipase A1 PLIP2, chloroplastic isoform X1</fullName>
    </submittedName>
</protein>
<evidence type="ECO:0000313" key="3">
    <source>
        <dbReference type="Proteomes" id="UP000504607"/>
    </source>
</evidence>
<dbReference type="CDD" id="cd00519">
    <property type="entry name" value="Lipase_3"/>
    <property type="match status" value="1"/>
</dbReference>
<dbReference type="PANTHER" id="PTHR46483">
    <property type="entry name" value="PHOSPHOLIPASE A1 PLIP2, CHLOROPLASTIC"/>
    <property type="match status" value="1"/>
</dbReference>
<dbReference type="InterPro" id="IPR043367">
    <property type="entry name" value="PLIP1/2/3"/>
</dbReference>
<dbReference type="RefSeq" id="XP_010938308.2">
    <property type="nucleotide sequence ID" value="XM_010940006.3"/>
</dbReference>
<accession>A0A6I9SEV5</accession>
<dbReference type="PANTHER" id="PTHR46483:SF4">
    <property type="entry name" value="PHOSPHOLIPASE A1 PLIP2, CHLOROPLASTIC"/>
    <property type="match status" value="1"/>
</dbReference>
<evidence type="ECO:0000256" key="1">
    <source>
        <dbReference type="SAM" id="MobiDB-lite"/>
    </source>
</evidence>
<dbReference type="FunCoup" id="A0A6I9SEV5">
    <property type="interactions" value="1484"/>
</dbReference>
<feature type="compositionally biased region" description="Basic and acidic residues" evidence="1">
    <location>
        <begin position="245"/>
        <end position="258"/>
    </location>
</feature>
<reference evidence="4" key="1">
    <citation type="submission" date="2025-08" db="UniProtKB">
        <authorList>
            <consortium name="RefSeq"/>
        </authorList>
    </citation>
    <scope>IDENTIFICATION</scope>
</reference>
<dbReference type="OrthoDB" id="438440at2759"/>
<dbReference type="GO" id="GO:0006629">
    <property type="term" value="P:lipid metabolic process"/>
    <property type="evidence" value="ECO:0007669"/>
    <property type="project" value="InterPro"/>
</dbReference>
<feature type="domain" description="Fungal lipase-type" evidence="2">
    <location>
        <begin position="372"/>
        <end position="509"/>
    </location>
</feature>
<dbReference type="Gene3D" id="3.40.50.1820">
    <property type="entry name" value="alpha/beta hydrolase"/>
    <property type="match status" value="1"/>
</dbReference>
<feature type="region of interest" description="Disordered" evidence="1">
    <location>
        <begin position="229"/>
        <end position="266"/>
    </location>
</feature>
<evidence type="ECO:0000259" key="2">
    <source>
        <dbReference type="Pfam" id="PF01764"/>
    </source>
</evidence>
<dbReference type="GO" id="GO:0008970">
    <property type="term" value="F:phospholipase A1 activity"/>
    <property type="evidence" value="ECO:0007669"/>
    <property type="project" value="InterPro"/>
</dbReference>
<gene>
    <name evidence="4" type="primary">LOC105057406</name>
</gene>
<proteinExistence type="predicted"/>
<dbReference type="Pfam" id="PF01764">
    <property type="entry name" value="Lipase_3"/>
    <property type="match status" value="1"/>
</dbReference>
<feature type="compositionally biased region" description="Basic and acidic residues" evidence="1">
    <location>
        <begin position="296"/>
        <end position="306"/>
    </location>
</feature>
<dbReference type="InterPro" id="IPR002921">
    <property type="entry name" value="Fungal_lipase-type"/>
</dbReference>
<organism evidence="3 4">
    <name type="scientific">Elaeis guineensis var. tenera</name>
    <name type="common">Oil palm</name>
    <dbReference type="NCBI Taxonomy" id="51953"/>
    <lineage>
        <taxon>Eukaryota</taxon>
        <taxon>Viridiplantae</taxon>
        <taxon>Streptophyta</taxon>
        <taxon>Embryophyta</taxon>
        <taxon>Tracheophyta</taxon>
        <taxon>Spermatophyta</taxon>
        <taxon>Magnoliopsida</taxon>
        <taxon>Liliopsida</taxon>
        <taxon>Arecaceae</taxon>
        <taxon>Arecoideae</taxon>
        <taxon>Cocoseae</taxon>
        <taxon>Elaeidinae</taxon>
        <taxon>Elaeis</taxon>
    </lineage>
</organism>
<dbReference type="SMR" id="A0A6I9SEV5"/>
<name>A0A6I9SEV5_ELAGV</name>
<feature type="region of interest" description="Disordered" evidence="1">
    <location>
        <begin position="24"/>
        <end position="43"/>
    </location>
</feature>
<feature type="compositionally biased region" description="Basic and acidic residues" evidence="1">
    <location>
        <begin position="229"/>
        <end position="238"/>
    </location>
</feature>
<keyword evidence="3" id="KW-1185">Reference proteome</keyword>
<feature type="region of interest" description="Disordered" evidence="1">
    <location>
        <begin position="296"/>
        <end position="318"/>
    </location>
</feature>